<feature type="compositionally biased region" description="Basic and acidic residues" evidence="4">
    <location>
        <begin position="275"/>
        <end position="284"/>
    </location>
</feature>
<keyword evidence="3" id="KW-0067">ATP-binding</keyword>
<feature type="region of interest" description="Disordered" evidence="4">
    <location>
        <begin position="232"/>
        <end position="284"/>
    </location>
</feature>
<dbReference type="Proteomes" id="UP000181909">
    <property type="component" value="Unassembled WGS sequence"/>
</dbReference>
<dbReference type="InterPro" id="IPR050773">
    <property type="entry name" value="CbxX/CfxQ_RuBisCO_ESX"/>
</dbReference>
<evidence type="ECO:0000256" key="1">
    <source>
        <dbReference type="ARBA" id="ARBA00010378"/>
    </source>
</evidence>
<accession>A0A1K1Z2A6</accession>
<name>A0A1K1Z2A6_STRAR</name>
<gene>
    <name evidence="6" type="ORF">SAMN02787144_1005131</name>
</gene>
<sequence>MVLLQQGDEAAAAERFSLAAAHDPLAADAWLGLHATGQRQKEALDGMVRASGSFGALRSKFGMPLRSRFQLGHYVTFRLENARDLWVAAMTSLLDAGKLDEAWAGLSTAQLDCDETRFVCTRYAFLKEDWALVLRFAPGIRDAFLHDEAQLYVGAALFAQGVCHEALNVLAELPRKLESGSRFDAEVKYFMGRSLESLGRPEEALKRYQYAFRCAPGLLDVDVRAQARSSAPTASAVAGQSSTPSPAPSAPSPAPPEARTAAPAPAPTAQAAGPEVREGDGDGLSREERARLLAQAQEALDGMIGLEPVKRQVLTLIAQLRMAALREEQGLPSGARPRHFVFAGPPGTGKTTVARIIGKVFAGLGLLRSGHVVEAQRVDLVGQHLGSTAIKTSKVIDSALNGVLFIDEAYALSNSGYSGGDAFGDEALQVLLKRAEDDRDRLVVVLAGYREEMTGLLAANPGLVSRFNTRVDFPSYSAQELLLIARSVLSGQGDEPDEEAAAALGTLFASAVDEGMADTLGNARFARELCQKAAAQRDLRLYAEHSGGTTPTRAEIVTVLTQDVMAAHQELMESHGHPA</sequence>
<dbReference type="OrthoDB" id="9806903at2"/>
<dbReference type="InterPro" id="IPR011990">
    <property type="entry name" value="TPR-like_helical_dom_sf"/>
</dbReference>
<comment type="similarity">
    <text evidence="1">Belongs to the CbxX/CfxQ family.</text>
</comment>
<dbReference type="GO" id="GO:0005524">
    <property type="term" value="F:ATP binding"/>
    <property type="evidence" value="ECO:0007669"/>
    <property type="project" value="UniProtKB-KW"/>
</dbReference>
<proteinExistence type="inferred from homology"/>
<dbReference type="InterPro" id="IPR041627">
    <property type="entry name" value="AAA_lid_6"/>
</dbReference>
<evidence type="ECO:0000313" key="7">
    <source>
        <dbReference type="Proteomes" id="UP000181909"/>
    </source>
</evidence>
<dbReference type="PANTHER" id="PTHR43392:SF2">
    <property type="entry name" value="AAA-TYPE ATPASE FAMILY PROTEIN _ ANKYRIN REPEAT FAMILY PROTEIN"/>
    <property type="match status" value="1"/>
</dbReference>
<feature type="compositionally biased region" description="Low complexity" evidence="4">
    <location>
        <begin position="257"/>
        <end position="274"/>
    </location>
</feature>
<dbReference type="Pfam" id="PF17866">
    <property type="entry name" value="AAA_lid_6"/>
    <property type="match status" value="1"/>
</dbReference>
<dbReference type="FunFam" id="3.40.50.300:FF:000216">
    <property type="entry name" value="Type VII secretion ATPase EccA"/>
    <property type="match status" value="1"/>
</dbReference>
<dbReference type="PRINTS" id="PR00819">
    <property type="entry name" value="CBXCFQXSUPER"/>
</dbReference>
<dbReference type="SUPFAM" id="SSF48452">
    <property type="entry name" value="TPR-like"/>
    <property type="match status" value="1"/>
</dbReference>
<dbReference type="Gene3D" id="1.25.40.10">
    <property type="entry name" value="Tetratricopeptide repeat domain"/>
    <property type="match status" value="1"/>
</dbReference>
<evidence type="ECO:0000256" key="2">
    <source>
        <dbReference type="ARBA" id="ARBA00022741"/>
    </source>
</evidence>
<dbReference type="Pfam" id="PF00004">
    <property type="entry name" value="AAA"/>
    <property type="match status" value="1"/>
</dbReference>
<dbReference type="Gene3D" id="3.40.50.300">
    <property type="entry name" value="P-loop containing nucleotide triphosphate hydrolases"/>
    <property type="match status" value="1"/>
</dbReference>
<dbReference type="EMBL" id="FPJO01000005">
    <property type="protein sequence ID" value="SFX68230.1"/>
    <property type="molecule type" value="Genomic_DNA"/>
</dbReference>
<dbReference type="InterPro" id="IPR000641">
    <property type="entry name" value="CbxX/CfxQ"/>
</dbReference>
<dbReference type="InterPro" id="IPR003959">
    <property type="entry name" value="ATPase_AAA_core"/>
</dbReference>
<evidence type="ECO:0000256" key="4">
    <source>
        <dbReference type="SAM" id="MobiDB-lite"/>
    </source>
</evidence>
<dbReference type="SMART" id="SM00382">
    <property type="entry name" value="AAA"/>
    <property type="match status" value="1"/>
</dbReference>
<evidence type="ECO:0000259" key="5">
    <source>
        <dbReference type="SMART" id="SM00382"/>
    </source>
</evidence>
<dbReference type="Pfam" id="PF21545">
    <property type="entry name" value="T7SS_EccA1_N"/>
    <property type="match status" value="1"/>
</dbReference>
<dbReference type="AlphaFoldDB" id="A0A1K1Z2A6"/>
<dbReference type="STRING" id="1893.SAMN02787144_1005131"/>
<dbReference type="InterPro" id="IPR003593">
    <property type="entry name" value="AAA+_ATPase"/>
</dbReference>
<dbReference type="SUPFAM" id="SSF52540">
    <property type="entry name" value="P-loop containing nucleoside triphosphate hydrolases"/>
    <property type="match status" value="1"/>
</dbReference>
<dbReference type="InterPro" id="IPR049078">
    <property type="entry name" value="T7SS_EccA1-like_N"/>
</dbReference>
<keyword evidence="2" id="KW-0547">Nucleotide-binding</keyword>
<reference evidence="6 7" key="1">
    <citation type="submission" date="2016-11" db="EMBL/GenBank/DDBJ databases">
        <authorList>
            <person name="Jaros S."/>
            <person name="Januszkiewicz K."/>
            <person name="Wedrychowicz H."/>
        </authorList>
    </citation>
    <scope>NUCLEOTIDE SEQUENCE [LARGE SCALE GENOMIC DNA]</scope>
    <source>
        <strain evidence="6 7">OK807</strain>
    </source>
</reference>
<feature type="compositionally biased region" description="Pro residues" evidence="4">
    <location>
        <begin position="245"/>
        <end position="256"/>
    </location>
</feature>
<dbReference type="PANTHER" id="PTHR43392">
    <property type="entry name" value="AAA-TYPE ATPASE FAMILY PROTEIN / ANKYRIN REPEAT FAMILY PROTEIN"/>
    <property type="match status" value="1"/>
</dbReference>
<evidence type="ECO:0000313" key="6">
    <source>
        <dbReference type="EMBL" id="SFX68230.1"/>
    </source>
</evidence>
<protein>
    <submittedName>
        <fullName evidence="6">Type VII secretion AAA-ATPase EccA</fullName>
    </submittedName>
</protein>
<dbReference type="GO" id="GO:0016887">
    <property type="term" value="F:ATP hydrolysis activity"/>
    <property type="evidence" value="ECO:0007669"/>
    <property type="project" value="InterPro"/>
</dbReference>
<dbReference type="CDD" id="cd00009">
    <property type="entry name" value="AAA"/>
    <property type="match status" value="1"/>
</dbReference>
<dbReference type="InterPro" id="IPR027417">
    <property type="entry name" value="P-loop_NTPase"/>
</dbReference>
<evidence type="ECO:0000256" key="3">
    <source>
        <dbReference type="ARBA" id="ARBA00022840"/>
    </source>
</evidence>
<feature type="domain" description="AAA+ ATPase" evidence="5">
    <location>
        <begin position="336"/>
        <end position="477"/>
    </location>
</feature>
<dbReference type="Gene3D" id="1.10.8.60">
    <property type="match status" value="1"/>
</dbReference>
<organism evidence="6 7">
    <name type="scientific">Streptomyces atratus</name>
    <dbReference type="NCBI Taxonomy" id="1893"/>
    <lineage>
        <taxon>Bacteria</taxon>
        <taxon>Bacillati</taxon>
        <taxon>Actinomycetota</taxon>
        <taxon>Actinomycetes</taxon>
        <taxon>Kitasatosporales</taxon>
        <taxon>Streptomycetaceae</taxon>
        <taxon>Streptomyces</taxon>
    </lineage>
</organism>